<organism evidence="3 4">
    <name type="scientific">Microscilla marina ATCC 23134</name>
    <dbReference type="NCBI Taxonomy" id="313606"/>
    <lineage>
        <taxon>Bacteria</taxon>
        <taxon>Pseudomonadati</taxon>
        <taxon>Bacteroidota</taxon>
        <taxon>Cytophagia</taxon>
        <taxon>Cytophagales</taxon>
        <taxon>Microscillaceae</taxon>
        <taxon>Microscilla</taxon>
    </lineage>
</organism>
<comment type="caution">
    <text evidence="3">The sequence shown here is derived from an EMBL/GenBank/DDBJ whole genome shotgun (WGS) entry which is preliminary data.</text>
</comment>
<accession>A1ZRP4</accession>
<name>A1ZRP4_MICM2</name>
<dbReference type="Gene3D" id="3.40.50.620">
    <property type="entry name" value="HUPs"/>
    <property type="match status" value="2"/>
</dbReference>
<evidence type="ECO:0000313" key="4">
    <source>
        <dbReference type="Proteomes" id="UP000004095"/>
    </source>
</evidence>
<dbReference type="InterPro" id="IPR006016">
    <property type="entry name" value="UspA"/>
</dbReference>
<dbReference type="OrthoDB" id="1522603at2"/>
<dbReference type="SUPFAM" id="SSF52402">
    <property type="entry name" value="Adenine nucleotide alpha hydrolases-like"/>
    <property type="match status" value="2"/>
</dbReference>
<feature type="domain" description="UspA" evidence="2">
    <location>
        <begin position="2"/>
        <end position="149"/>
    </location>
</feature>
<evidence type="ECO:0000313" key="3">
    <source>
        <dbReference type="EMBL" id="EAY26949.1"/>
    </source>
</evidence>
<dbReference type="RefSeq" id="WP_004156526.1">
    <property type="nucleotide sequence ID" value="NZ_AAWS01000028.1"/>
</dbReference>
<sequence length="287" mass="32401">MKILVPYDFSEQSQNALEVAFSLANQSAKKNEVSIVLFHVIEPLMAEGSIHPDFRVDYSQVEHFNRMVKATKAELENIAGSAQYAGIEIDVLVETGNFLQQAKHHATKENDVRLIVAGTSGASGLEEVLTGSNTEKLVRHMTCPVLAIPQKVENFEVKSVLFATNLEEEQFIALNRLQQLQVFWGNHIHLLYINTPNNFLTSKELNKRKEEFVYKSRLKNYTFHTYSDKNEEIGVLNASKEIDADVVVIPTNQRKGLWHFFMGSIAEGVVNHSDKPVLTVNLKLGYI</sequence>
<dbReference type="AlphaFoldDB" id="A1ZRP4"/>
<reference evidence="3 4" key="1">
    <citation type="submission" date="2007-01" db="EMBL/GenBank/DDBJ databases">
        <authorList>
            <person name="Haygood M."/>
            <person name="Podell S."/>
            <person name="Anderson C."/>
            <person name="Hopkinson B."/>
            <person name="Roe K."/>
            <person name="Barbeau K."/>
            <person name="Gaasterland T."/>
            <person name="Ferriera S."/>
            <person name="Johnson J."/>
            <person name="Kravitz S."/>
            <person name="Beeson K."/>
            <person name="Sutton G."/>
            <person name="Rogers Y.-H."/>
            <person name="Friedman R."/>
            <person name="Frazier M."/>
            <person name="Venter J.C."/>
        </authorList>
    </citation>
    <scope>NUCLEOTIDE SEQUENCE [LARGE SCALE GENOMIC DNA]</scope>
    <source>
        <strain evidence="3 4">ATCC 23134</strain>
    </source>
</reference>
<dbReference type="Proteomes" id="UP000004095">
    <property type="component" value="Unassembled WGS sequence"/>
</dbReference>
<gene>
    <name evidence="3" type="ORF">M23134_03600</name>
</gene>
<evidence type="ECO:0000259" key="2">
    <source>
        <dbReference type="Pfam" id="PF00582"/>
    </source>
</evidence>
<dbReference type="Pfam" id="PF00582">
    <property type="entry name" value="Usp"/>
    <property type="match status" value="2"/>
</dbReference>
<dbReference type="eggNOG" id="COG0589">
    <property type="taxonomic scope" value="Bacteria"/>
</dbReference>
<feature type="domain" description="UspA" evidence="2">
    <location>
        <begin position="158"/>
        <end position="280"/>
    </location>
</feature>
<dbReference type="EMBL" id="AAWS01000028">
    <property type="protein sequence ID" value="EAY26949.1"/>
    <property type="molecule type" value="Genomic_DNA"/>
</dbReference>
<dbReference type="InterPro" id="IPR006015">
    <property type="entry name" value="Universal_stress_UspA"/>
</dbReference>
<dbReference type="PRINTS" id="PR01438">
    <property type="entry name" value="UNVRSLSTRESS"/>
</dbReference>
<dbReference type="InterPro" id="IPR014729">
    <property type="entry name" value="Rossmann-like_a/b/a_fold"/>
</dbReference>
<proteinExistence type="inferred from homology"/>
<dbReference type="PANTHER" id="PTHR46268">
    <property type="entry name" value="STRESS RESPONSE PROTEIN NHAX"/>
    <property type="match status" value="1"/>
</dbReference>
<evidence type="ECO:0000256" key="1">
    <source>
        <dbReference type="ARBA" id="ARBA00008791"/>
    </source>
</evidence>
<dbReference type="CDD" id="cd00293">
    <property type="entry name" value="USP-like"/>
    <property type="match status" value="2"/>
</dbReference>
<comment type="similarity">
    <text evidence="1">Belongs to the universal stress protein A family.</text>
</comment>
<protein>
    <submittedName>
        <fullName evidence="3">Universal stress protein family</fullName>
    </submittedName>
</protein>
<dbReference type="PANTHER" id="PTHR46268:SF6">
    <property type="entry name" value="UNIVERSAL STRESS PROTEIN UP12"/>
    <property type="match status" value="1"/>
</dbReference>
<keyword evidence="4" id="KW-1185">Reference proteome</keyword>